<protein>
    <recommendedName>
        <fullName evidence="3">Phage gp6-like head-tail connector protein</fullName>
    </recommendedName>
</protein>
<sequence>MRDIEILELMTGETNYELLSVLLDEATEYVLAYTNRTIMIPALKKTARDLAVIALNRIGTEGESGRSEAGETYSFDNAPKHIYDILNRYRLVRIGGKTHEAKTQQS</sequence>
<gene>
    <name evidence="1" type="ORF">ERS852491_04656</name>
</gene>
<accession>A0A174LSP2</accession>
<dbReference type="Gene3D" id="1.10.246.150">
    <property type="match status" value="1"/>
</dbReference>
<evidence type="ECO:0008006" key="3">
    <source>
        <dbReference type="Google" id="ProtNLM"/>
    </source>
</evidence>
<name>A0A174LSP2_9FIRM</name>
<dbReference type="AlphaFoldDB" id="A0A174LSP2"/>
<dbReference type="STRING" id="39482.ERS852491_04656"/>
<dbReference type="InterPro" id="IPR021146">
    <property type="entry name" value="Phage_gp6-like_head-tail"/>
</dbReference>
<proteinExistence type="predicted"/>
<dbReference type="Proteomes" id="UP000095544">
    <property type="component" value="Unassembled WGS sequence"/>
</dbReference>
<organism evidence="1 2">
    <name type="scientific">Faecalicatena contorta</name>
    <dbReference type="NCBI Taxonomy" id="39482"/>
    <lineage>
        <taxon>Bacteria</taxon>
        <taxon>Bacillati</taxon>
        <taxon>Bacillota</taxon>
        <taxon>Clostridia</taxon>
        <taxon>Lachnospirales</taxon>
        <taxon>Lachnospiraceae</taxon>
        <taxon>Faecalicatena</taxon>
    </lineage>
</organism>
<evidence type="ECO:0000313" key="1">
    <source>
        <dbReference type="EMBL" id="CUP25038.1"/>
    </source>
</evidence>
<dbReference type="RefSeq" id="WP_055155109.1">
    <property type="nucleotide sequence ID" value="NZ_CYZU01000071.1"/>
</dbReference>
<dbReference type="InterPro" id="IPR053746">
    <property type="entry name" value="Viral_HT_Connector_Assembly"/>
</dbReference>
<dbReference type="EMBL" id="CYZU01000071">
    <property type="protein sequence ID" value="CUP25038.1"/>
    <property type="molecule type" value="Genomic_DNA"/>
</dbReference>
<dbReference type="Pfam" id="PF05135">
    <property type="entry name" value="Phage_connect_1"/>
    <property type="match status" value="1"/>
</dbReference>
<dbReference type="OrthoDB" id="2054081at2"/>
<evidence type="ECO:0000313" key="2">
    <source>
        <dbReference type="Proteomes" id="UP000095544"/>
    </source>
</evidence>
<reference evidence="1 2" key="1">
    <citation type="submission" date="2015-09" db="EMBL/GenBank/DDBJ databases">
        <authorList>
            <consortium name="Pathogen Informatics"/>
        </authorList>
    </citation>
    <scope>NUCLEOTIDE SEQUENCE [LARGE SCALE GENOMIC DNA]</scope>
    <source>
        <strain evidence="1 2">2789STDY5834876</strain>
    </source>
</reference>